<organism evidence="3 4">
    <name type="scientific">Fusarium oxysporum f. sp. narcissi</name>
    <dbReference type="NCBI Taxonomy" id="451672"/>
    <lineage>
        <taxon>Eukaryota</taxon>
        <taxon>Fungi</taxon>
        <taxon>Dikarya</taxon>
        <taxon>Ascomycota</taxon>
        <taxon>Pezizomycotina</taxon>
        <taxon>Sordariomycetes</taxon>
        <taxon>Hypocreomycetidae</taxon>
        <taxon>Hypocreales</taxon>
        <taxon>Nectriaceae</taxon>
        <taxon>Fusarium</taxon>
        <taxon>Fusarium oxysporum species complex</taxon>
    </lineage>
</organism>
<evidence type="ECO:0000313" key="4">
    <source>
        <dbReference type="Proteomes" id="UP000290540"/>
    </source>
</evidence>
<feature type="compositionally biased region" description="Polar residues" evidence="1">
    <location>
        <begin position="171"/>
        <end position="193"/>
    </location>
</feature>
<dbReference type="EMBL" id="MQTW01001507">
    <property type="protein sequence ID" value="RYC78034.1"/>
    <property type="molecule type" value="Genomic_DNA"/>
</dbReference>
<proteinExistence type="predicted"/>
<gene>
    <name evidence="3" type="ORF">BFJ63_vAg19092</name>
</gene>
<evidence type="ECO:0000313" key="3">
    <source>
        <dbReference type="EMBL" id="RYC78034.1"/>
    </source>
</evidence>
<name>A0A4Q2UVQ3_FUSOX</name>
<comment type="caution">
    <text evidence="3">The sequence shown here is derived from an EMBL/GenBank/DDBJ whole genome shotgun (WGS) entry which is preliminary data.</text>
</comment>
<accession>A0A4Q2UVQ3</accession>
<keyword evidence="2" id="KW-0812">Transmembrane</keyword>
<feature type="region of interest" description="Disordered" evidence="1">
    <location>
        <begin position="1"/>
        <end position="29"/>
    </location>
</feature>
<evidence type="ECO:0000256" key="1">
    <source>
        <dbReference type="SAM" id="MobiDB-lite"/>
    </source>
</evidence>
<keyword evidence="2" id="KW-1133">Transmembrane helix</keyword>
<feature type="compositionally biased region" description="Low complexity" evidence="1">
    <location>
        <begin position="86"/>
        <end position="104"/>
    </location>
</feature>
<evidence type="ECO:0000256" key="2">
    <source>
        <dbReference type="SAM" id="Phobius"/>
    </source>
</evidence>
<feature type="compositionally biased region" description="Low complexity" evidence="1">
    <location>
        <begin position="1"/>
        <end position="14"/>
    </location>
</feature>
<sequence length="193" mass="19667">MISTSLQSQASSGSEVHIQPTVTAPDPTPKVVLIDIRTAIGGSSTSGATKTTPASGFDAPDFAVLMERTAVSGTRTARRSTETSTKKPPSPPSSSSKPSSSLSTGATAGIAVGCSVVFILALAGCGLIYRRRKFYSQSHSVAPPPPHDDMSMTCIPSPGPSQDGWGFSRVSPLSGTTPSYDGQQAASPANTPA</sequence>
<reference evidence="3 4" key="1">
    <citation type="submission" date="2016-12" db="EMBL/GenBank/DDBJ databases">
        <title>Draft genome sequence of Fusarium oxysporum causing rot on Narcissus.</title>
        <authorList>
            <person name="Armitage A.D."/>
            <person name="Taylor A."/>
            <person name="Clarkson J.P."/>
            <person name="Harrison R.J."/>
            <person name="Jackson A.C."/>
        </authorList>
    </citation>
    <scope>NUCLEOTIDE SEQUENCE [LARGE SCALE GENOMIC DNA]</scope>
    <source>
        <strain evidence="3 4">N139</strain>
    </source>
</reference>
<feature type="region of interest" description="Disordered" evidence="1">
    <location>
        <begin position="138"/>
        <end position="193"/>
    </location>
</feature>
<feature type="transmembrane region" description="Helical" evidence="2">
    <location>
        <begin position="106"/>
        <end position="129"/>
    </location>
</feature>
<feature type="region of interest" description="Disordered" evidence="1">
    <location>
        <begin position="70"/>
        <end position="104"/>
    </location>
</feature>
<protein>
    <recommendedName>
        <fullName evidence="5">Mid2 domain-containing protein</fullName>
    </recommendedName>
</protein>
<keyword evidence="2" id="KW-0472">Membrane</keyword>
<dbReference type="AlphaFoldDB" id="A0A4Q2UVQ3"/>
<evidence type="ECO:0008006" key="5">
    <source>
        <dbReference type="Google" id="ProtNLM"/>
    </source>
</evidence>
<dbReference type="Proteomes" id="UP000290540">
    <property type="component" value="Unassembled WGS sequence"/>
</dbReference>